<evidence type="ECO:0008006" key="3">
    <source>
        <dbReference type="Google" id="ProtNLM"/>
    </source>
</evidence>
<dbReference type="eggNOG" id="COG0716">
    <property type="taxonomic scope" value="Bacteria"/>
</dbReference>
<dbReference type="AlphaFoldDB" id="A0A023BVC1"/>
<proteinExistence type="predicted"/>
<accession>A0A023BVC1</accession>
<dbReference type="Gene3D" id="3.40.50.360">
    <property type="match status" value="1"/>
</dbReference>
<comment type="caution">
    <text evidence="1">The sequence shown here is derived from an EMBL/GenBank/DDBJ whole genome shotgun (WGS) entry which is preliminary data.</text>
</comment>
<name>A0A023BVC1_9FLAO</name>
<evidence type="ECO:0000313" key="1">
    <source>
        <dbReference type="EMBL" id="EZH73977.1"/>
    </source>
</evidence>
<keyword evidence="2" id="KW-1185">Reference proteome</keyword>
<dbReference type="SUPFAM" id="SSF52218">
    <property type="entry name" value="Flavoproteins"/>
    <property type="match status" value="1"/>
</dbReference>
<dbReference type="Proteomes" id="UP000023541">
    <property type="component" value="Unassembled WGS sequence"/>
</dbReference>
<dbReference type="EMBL" id="AQRA01000004">
    <property type="protein sequence ID" value="EZH73977.1"/>
    <property type="molecule type" value="Genomic_DNA"/>
</dbReference>
<protein>
    <recommendedName>
        <fullName evidence="3">Flavodoxin-like domain-containing protein</fullName>
    </recommendedName>
</protein>
<dbReference type="STRING" id="1317122.ATO12_13935"/>
<dbReference type="InterPro" id="IPR029039">
    <property type="entry name" value="Flavoprotein-like_sf"/>
</dbReference>
<dbReference type="RefSeq" id="WP_051575716.1">
    <property type="nucleotide sequence ID" value="NZ_AQRA01000004.1"/>
</dbReference>
<organism evidence="1 2">
    <name type="scientific">Aquimarina atlantica</name>
    <dbReference type="NCBI Taxonomy" id="1317122"/>
    <lineage>
        <taxon>Bacteria</taxon>
        <taxon>Pseudomonadati</taxon>
        <taxon>Bacteroidota</taxon>
        <taxon>Flavobacteriia</taxon>
        <taxon>Flavobacteriales</taxon>
        <taxon>Flavobacteriaceae</taxon>
        <taxon>Aquimarina</taxon>
    </lineage>
</organism>
<sequence>MKTLIVYFSFSGNNELLAKDLAKDLEADLLQITEPKKRGMFRIMLDMLFNRFPRINELNILWNDYHHIVLVAPIWNYIIAHPMKTFIKKNKEYLTNYSFITLCSGRDTQKEKIMAQLRKLADYEPKVIIEFETRTFITPEQERKGAYKVTQEDLTRLKKVDIYHKFLETYIAKKETT</sequence>
<gene>
    <name evidence="1" type="ORF">ATO12_13935</name>
</gene>
<evidence type="ECO:0000313" key="2">
    <source>
        <dbReference type="Proteomes" id="UP000023541"/>
    </source>
</evidence>
<dbReference type="OrthoDB" id="9806505at2"/>
<reference evidence="1 2" key="1">
    <citation type="submission" date="2014-04" db="EMBL/GenBank/DDBJ databases">
        <title>Aquimarina sp. 22II-S11-z7 Genome Sequencing.</title>
        <authorList>
            <person name="Lai Q."/>
        </authorList>
    </citation>
    <scope>NUCLEOTIDE SEQUENCE [LARGE SCALE GENOMIC DNA]</scope>
    <source>
        <strain evidence="1 2">22II-S11-z7</strain>
    </source>
</reference>